<dbReference type="InterPro" id="IPR027417">
    <property type="entry name" value="P-loop_NTPase"/>
</dbReference>
<reference evidence="1" key="1">
    <citation type="submission" date="2024-02" db="EMBL/GenBank/DDBJ databases">
        <authorList>
            <consortium name="ELIXIR-Norway"/>
            <consortium name="Elixir Norway"/>
        </authorList>
    </citation>
    <scope>NUCLEOTIDE SEQUENCE</scope>
</reference>
<keyword evidence="2" id="KW-1185">Reference proteome</keyword>
<sequence>MAWIAQQPRLISRWELAMQAGDQPCSRAPLCSYRSETQMLLPSLGQRELSISSAAQHHVALRKLIWNGHLGRLALDLLSHSQGKKSSHHQCHCSVQEEPHILHSSSMEETYNALAQRLLAGALMCEPGCKYIVGIAGPPGAGKSTVAQEVVARLNMLWHETHSEKASSAELGTYAEIAIAVPMDGFHLYRWQLDAMEDPTEAHARRGAPWTFNPAMLVKHLENLRIQGWEYMPSFDHGVGDPVEKDIYVAPQHKVVVVEGNYLLLSEGDWKDLESIFDERWFIEIDIEEAMNRVEKRHIATGMSRKTSEVAKWRVGYNDRPNAELIAISKWNADLVIPSLTVY</sequence>
<accession>A0ABP0V0R8</accession>
<evidence type="ECO:0000313" key="1">
    <source>
        <dbReference type="EMBL" id="CAK9234810.1"/>
    </source>
</evidence>
<organism evidence="1 2">
    <name type="scientific">Sphagnum troendelagicum</name>
    <dbReference type="NCBI Taxonomy" id="128251"/>
    <lineage>
        <taxon>Eukaryota</taxon>
        <taxon>Viridiplantae</taxon>
        <taxon>Streptophyta</taxon>
        <taxon>Embryophyta</taxon>
        <taxon>Bryophyta</taxon>
        <taxon>Sphagnophytina</taxon>
        <taxon>Sphagnopsida</taxon>
        <taxon>Sphagnales</taxon>
        <taxon>Sphagnaceae</taxon>
        <taxon>Sphagnum</taxon>
    </lineage>
</organism>
<dbReference type="Gene3D" id="3.40.50.300">
    <property type="entry name" value="P-loop containing nucleotide triphosphate hydrolases"/>
    <property type="match status" value="2"/>
</dbReference>
<dbReference type="Proteomes" id="UP001497512">
    <property type="component" value="Chromosome 8"/>
</dbReference>
<evidence type="ECO:0000313" key="2">
    <source>
        <dbReference type="Proteomes" id="UP001497512"/>
    </source>
</evidence>
<dbReference type="SUPFAM" id="SSF52540">
    <property type="entry name" value="P-loop containing nucleoside triphosphate hydrolases"/>
    <property type="match status" value="1"/>
</dbReference>
<dbReference type="EMBL" id="OZ019900">
    <property type="protein sequence ID" value="CAK9234810.1"/>
    <property type="molecule type" value="Genomic_DNA"/>
</dbReference>
<dbReference type="PANTHER" id="PTHR10285">
    <property type="entry name" value="URIDINE KINASE"/>
    <property type="match status" value="1"/>
</dbReference>
<gene>
    <name evidence="1" type="ORF">CSSPTR1EN2_LOCUS22403</name>
</gene>
<protein>
    <recommendedName>
        <fullName evidence="3">Phosphoribulokinase/uridine kinase domain-containing protein</fullName>
    </recommendedName>
</protein>
<proteinExistence type="predicted"/>
<name>A0ABP0V0R8_9BRYO</name>
<evidence type="ECO:0008006" key="3">
    <source>
        <dbReference type="Google" id="ProtNLM"/>
    </source>
</evidence>